<evidence type="ECO:0000256" key="4">
    <source>
        <dbReference type="ARBA" id="ARBA00022989"/>
    </source>
</evidence>
<dbReference type="Proteomes" id="UP000186670">
    <property type="component" value="Unassembled WGS sequence"/>
</dbReference>
<evidence type="ECO:0000256" key="2">
    <source>
        <dbReference type="ARBA" id="ARBA00022475"/>
    </source>
</evidence>
<gene>
    <name evidence="8" type="ORF">A2811_00615</name>
</gene>
<keyword evidence="2" id="KW-1003">Cell membrane</keyword>
<comment type="caution">
    <text evidence="8">The sequence shown here is derived from an EMBL/GenBank/DDBJ whole genome shotgun (WGS) entry which is preliminary data.</text>
</comment>
<dbReference type="PANTHER" id="PTHR33885">
    <property type="entry name" value="PHAGE SHOCK PROTEIN C"/>
    <property type="match status" value="1"/>
</dbReference>
<dbReference type="EMBL" id="MEZZ01000016">
    <property type="protein sequence ID" value="OGD68993.1"/>
    <property type="molecule type" value="Genomic_DNA"/>
</dbReference>
<evidence type="ECO:0000256" key="3">
    <source>
        <dbReference type="ARBA" id="ARBA00022692"/>
    </source>
</evidence>
<name>A0A1F5ENM5_9BACT</name>
<dbReference type="InterPro" id="IPR007168">
    <property type="entry name" value="Phageshock_PspC_N"/>
</dbReference>
<keyword evidence="3 6" id="KW-0812">Transmembrane</keyword>
<reference evidence="8 9" key="1">
    <citation type="journal article" date="2016" name="Nat. Commun.">
        <title>Thousands of microbial genomes shed light on interconnected biogeochemical processes in an aquifer system.</title>
        <authorList>
            <person name="Anantharaman K."/>
            <person name="Brown C.T."/>
            <person name="Hug L.A."/>
            <person name="Sharon I."/>
            <person name="Castelle C.J."/>
            <person name="Probst A.J."/>
            <person name="Thomas B.C."/>
            <person name="Singh A."/>
            <person name="Wilkins M.J."/>
            <person name="Karaoz U."/>
            <person name="Brodie E.L."/>
            <person name="Williams K.H."/>
            <person name="Hubbard S.S."/>
            <person name="Banfield J.F."/>
        </authorList>
    </citation>
    <scope>NUCLEOTIDE SEQUENCE [LARGE SCALE GENOMIC DNA]</scope>
</reference>
<feature type="transmembrane region" description="Helical" evidence="6">
    <location>
        <begin position="33"/>
        <end position="58"/>
    </location>
</feature>
<dbReference type="PANTHER" id="PTHR33885:SF3">
    <property type="entry name" value="PHAGE SHOCK PROTEIN C"/>
    <property type="match status" value="1"/>
</dbReference>
<sequence>MKKMHLSKTDKKIGGVCGGIGETFEIDSTIIRLIFIFLALITEIIPAIIVYILAWLIIPSKI</sequence>
<evidence type="ECO:0000259" key="7">
    <source>
        <dbReference type="Pfam" id="PF04024"/>
    </source>
</evidence>
<evidence type="ECO:0000313" key="8">
    <source>
        <dbReference type="EMBL" id="OGD68993.1"/>
    </source>
</evidence>
<organism evidence="8 9">
    <name type="scientific">Candidatus Campbellbacteria bacterium RIFCSPHIGHO2_01_FULL_34_10</name>
    <dbReference type="NCBI Taxonomy" id="1797577"/>
    <lineage>
        <taxon>Bacteria</taxon>
        <taxon>Candidatus Campbelliibacteriota</taxon>
    </lineage>
</organism>
<keyword evidence="5 6" id="KW-0472">Membrane</keyword>
<evidence type="ECO:0000313" key="9">
    <source>
        <dbReference type="Proteomes" id="UP000186670"/>
    </source>
</evidence>
<dbReference type="GO" id="GO:0005886">
    <property type="term" value="C:plasma membrane"/>
    <property type="evidence" value="ECO:0007669"/>
    <property type="project" value="UniProtKB-SubCell"/>
</dbReference>
<proteinExistence type="predicted"/>
<dbReference type="Pfam" id="PF04024">
    <property type="entry name" value="PspC"/>
    <property type="match status" value="1"/>
</dbReference>
<evidence type="ECO:0000256" key="5">
    <source>
        <dbReference type="ARBA" id="ARBA00023136"/>
    </source>
</evidence>
<keyword evidence="4 6" id="KW-1133">Transmembrane helix</keyword>
<evidence type="ECO:0000256" key="6">
    <source>
        <dbReference type="SAM" id="Phobius"/>
    </source>
</evidence>
<feature type="domain" description="Phage shock protein PspC N-terminal" evidence="7">
    <location>
        <begin position="2"/>
        <end position="60"/>
    </location>
</feature>
<accession>A0A1F5ENM5</accession>
<protein>
    <submittedName>
        <fullName evidence="8">PspC domain-containing protein</fullName>
    </submittedName>
</protein>
<evidence type="ECO:0000256" key="1">
    <source>
        <dbReference type="ARBA" id="ARBA00004162"/>
    </source>
</evidence>
<comment type="subcellular location">
    <subcellularLocation>
        <location evidence="1">Cell membrane</location>
        <topology evidence="1">Single-pass membrane protein</topology>
    </subcellularLocation>
</comment>
<dbReference type="InterPro" id="IPR052027">
    <property type="entry name" value="PspC"/>
</dbReference>
<dbReference type="AlphaFoldDB" id="A0A1F5ENM5"/>